<feature type="region of interest" description="Disordered" evidence="1">
    <location>
        <begin position="1136"/>
        <end position="1155"/>
    </location>
</feature>
<proteinExistence type="predicted"/>
<keyword evidence="2" id="KW-1133">Transmembrane helix</keyword>
<feature type="region of interest" description="Disordered" evidence="1">
    <location>
        <begin position="870"/>
        <end position="894"/>
    </location>
</feature>
<keyword evidence="2" id="KW-0812">Transmembrane</keyword>
<gene>
    <name evidence="4" type="ORF">SEMRO_709_G190840.1</name>
</gene>
<accession>A0A9N8E7M6</accession>
<reference evidence="4" key="1">
    <citation type="submission" date="2020-06" db="EMBL/GenBank/DDBJ databases">
        <authorList>
            <consortium name="Plant Systems Biology data submission"/>
        </authorList>
    </citation>
    <scope>NUCLEOTIDE SEQUENCE</scope>
    <source>
        <strain evidence="4">D6</strain>
    </source>
</reference>
<keyword evidence="5" id="KW-1185">Reference proteome</keyword>
<dbReference type="OrthoDB" id="48774at2759"/>
<name>A0A9N8E7M6_9STRA</name>
<protein>
    <submittedName>
        <fullName evidence="4">Uncharacterized protein</fullName>
    </submittedName>
</protein>
<dbReference type="Proteomes" id="UP001153069">
    <property type="component" value="Unassembled WGS sequence"/>
</dbReference>
<evidence type="ECO:0000256" key="3">
    <source>
        <dbReference type="SAM" id="SignalP"/>
    </source>
</evidence>
<feature type="region of interest" description="Disordered" evidence="1">
    <location>
        <begin position="928"/>
        <end position="971"/>
    </location>
</feature>
<feature type="compositionally biased region" description="Low complexity" evidence="1">
    <location>
        <begin position="1023"/>
        <end position="1032"/>
    </location>
</feature>
<evidence type="ECO:0000256" key="1">
    <source>
        <dbReference type="SAM" id="MobiDB-lite"/>
    </source>
</evidence>
<evidence type="ECO:0000313" key="4">
    <source>
        <dbReference type="EMBL" id="CAB9515340.1"/>
    </source>
</evidence>
<sequence>MMVLWGQDDRGAASSLFVLGLVLLCVLEQATNAVAAEVVFGLQLNDDAADSYGSSMSYDARTHRLYITGGTYSGYFKTGLSQVDEAAIKSDCFFGVLQLPQQVFMSPQWIRRVQIGMPDVTEACSALYVSQNNGDVYLLGHSTHSASVMAPLEAQDSSDATISASRLHTQPLSAVSPPPSAAGMIMQLARGATLVGGSLMADDEVQYPIAVQGDPDAKHLFVASIKSLDGRTNPKFEQLKGQTQALHLDMSTAGYLPPEYGSNFTIVVQSLIRENNHGRESDFDRFNVNIQKTLKPNWSREFGLHSPRSLQVAGLLYSTPDLLVVSGSTHRPSRRKRVNDDLGEDWDGFLLFLHPSTGQQLSSHRVRSIPNGDDRILGICKSESNPLLIYAVGITDSQIHWFGMTEDYGSQQTGYSDTESFQKGAYRAFILKMDASTMEIMWVSYVDAKYDDASQSSQPPQVHGMACAVTSDGDDVYMAGTVKQGAIMDVHDTNGAHVEAQSYGGDDIFIAQYETSEGKLNFAKQLGTMYDDSLGQGDSLVTNTNGDAIVLGNTNGSLMRNKESPATTDVFVLSLARKRGHHLPFYEMMMDVGNTKSREGFSVSTNPYYFEHETDNTPADIMLSPPADNASESDGEGSGNVPTIEDVSAAEEDGAGTGTGTFTVIRDREPQVSSASTTTISDHFAPPPEKSLIPLVVEHKTVPPVTISIKKTVAPTVQSTGVAVTVTRPPAYQAIRGSAMTATTSSEPSAASRLNATLATSVPTPFGSSEATAPSTQAPAFHAFAAPPSMAPTQGNQTDDGVAWNSTNSTAETVANTSNRTTMLPLMNETVPPKPLNATAMFQSMEKLITSAFLGSTQMPIPEPPTKMPVAEHNTTNNSTHHSIQPIPNAEEESPAEFNLTIPANRSSLPPRKDPEQHFHEAESGAIELIPPEPQEEPTELPIVPGTDDISWNEHQGSQLPGETEPTQSPVHVQTTEFPVDDETTQTPQEIQETQAPTFTYMEEFFMPSHPSQHLRTQAPGISPSLAPSAALFSESDPTESANGDVSDRKMLMPYVISLIFLANTVAIGLVLVYCYRRKRWKERAKIVPELEDACCPDLALQEAKTFVRENSDSEDVTNTNKDDNSCNSEEEVVVVEEENDQPNTTIEHSRTHDSIDGQVLMEMRPPRPPALSSLQEFPSRPLHPSPLYPVVDDDSGSTSSLTHPLRPFDDESSRSSRSRPSLGNMFPWDAIGKGHDFCRAKLWDAGESPPFFSLSRSFSSVVDISEDSVSVDKYAKEEQYDDEELDKYAKESPA</sequence>
<feature type="compositionally biased region" description="Polar residues" evidence="1">
    <location>
        <begin position="873"/>
        <end position="883"/>
    </location>
</feature>
<feature type="chain" id="PRO_5040133740" evidence="3">
    <location>
        <begin position="36"/>
        <end position="1295"/>
    </location>
</feature>
<feature type="region of interest" description="Disordered" evidence="1">
    <location>
        <begin position="1276"/>
        <end position="1295"/>
    </location>
</feature>
<evidence type="ECO:0000313" key="5">
    <source>
        <dbReference type="Proteomes" id="UP001153069"/>
    </source>
</evidence>
<feature type="compositionally biased region" description="Basic and acidic residues" evidence="1">
    <location>
        <begin position="911"/>
        <end position="921"/>
    </location>
</feature>
<evidence type="ECO:0000256" key="2">
    <source>
        <dbReference type="SAM" id="Phobius"/>
    </source>
</evidence>
<keyword evidence="2" id="KW-0472">Membrane</keyword>
<feature type="transmembrane region" description="Helical" evidence="2">
    <location>
        <begin position="1052"/>
        <end position="1076"/>
    </location>
</feature>
<feature type="region of interest" description="Disordered" evidence="1">
    <location>
        <begin position="1011"/>
        <end position="1046"/>
    </location>
</feature>
<feature type="compositionally biased region" description="Polar residues" evidence="1">
    <location>
        <begin position="953"/>
        <end position="971"/>
    </location>
</feature>
<feature type="signal peptide" evidence="3">
    <location>
        <begin position="1"/>
        <end position="35"/>
    </location>
</feature>
<feature type="region of interest" description="Disordered" evidence="1">
    <location>
        <begin position="620"/>
        <end position="671"/>
    </location>
</feature>
<organism evidence="4 5">
    <name type="scientific">Seminavis robusta</name>
    <dbReference type="NCBI Taxonomy" id="568900"/>
    <lineage>
        <taxon>Eukaryota</taxon>
        <taxon>Sar</taxon>
        <taxon>Stramenopiles</taxon>
        <taxon>Ochrophyta</taxon>
        <taxon>Bacillariophyta</taxon>
        <taxon>Bacillariophyceae</taxon>
        <taxon>Bacillariophycidae</taxon>
        <taxon>Naviculales</taxon>
        <taxon>Naviculaceae</taxon>
        <taxon>Seminavis</taxon>
    </lineage>
</organism>
<feature type="region of interest" description="Disordered" evidence="1">
    <location>
        <begin position="1162"/>
        <end position="1225"/>
    </location>
</feature>
<feature type="region of interest" description="Disordered" evidence="1">
    <location>
        <begin position="1107"/>
        <end position="1131"/>
    </location>
</feature>
<comment type="caution">
    <text evidence="4">The sequence shown here is derived from an EMBL/GenBank/DDBJ whole genome shotgun (WGS) entry which is preliminary data.</text>
</comment>
<feature type="region of interest" description="Disordered" evidence="1">
    <location>
        <begin position="902"/>
        <end position="921"/>
    </location>
</feature>
<dbReference type="EMBL" id="CAICTM010000708">
    <property type="protein sequence ID" value="CAB9515340.1"/>
    <property type="molecule type" value="Genomic_DNA"/>
</dbReference>
<keyword evidence="3" id="KW-0732">Signal</keyword>